<dbReference type="AlphaFoldDB" id="A0A2U8I5E0"/>
<evidence type="ECO:0008006" key="3">
    <source>
        <dbReference type="Google" id="ProtNLM"/>
    </source>
</evidence>
<proteinExistence type="predicted"/>
<dbReference type="SUPFAM" id="SSF56112">
    <property type="entry name" value="Protein kinase-like (PK-like)"/>
    <property type="match status" value="1"/>
</dbReference>
<evidence type="ECO:0000313" key="1">
    <source>
        <dbReference type="EMBL" id="AWK14367.1"/>
    </source>
</evidence>
<reference evidence="1 2" key="1">
    <citation type="submission" date="2017-05" db="EMBL/GenBank/DDBJ databases">
        <title>Genome sequence of Candidatus Fukatsuia symbiotica and Candidatus Hamiltonella defensa from Acyrthosiphon pisum strain 5D.</title>
        <authorList>
            <person name="Patel V.A."/>
            <person name="Chevignon G."/>
            <person name="Russell J.A."/>
            <person name="Oliver K.M."/>
        </authorList>
    </citation>
    <scope>NUCLEOTIDE SEQUENCE [LARGE SCALE GENOMIC DNA]</scope>
    <source>
        <strain evidence="1 2">5D</strain>
    </source>
</reference>
<name>A0A2U8I5E0_9GAMM</name>
<dbReference type="GO" id="GO:0033644">
    <property type="term" value="C:host cell membrane"/>
    <property type="evidence" value="ECO:0007669"/>
    <property type="project" value="InterPro"/>
</dbReference>
<protein>
    <recommendedName>
        <fullName evidence="3">Protein kinase domain-containing protein</fullName>
    </recommendedName>
</protein>
<dbReference type="Pfam" id="PF11047">
    <property type="entry name" value="SopD"/>
    <property type="match status" value="1"/>
</dbReference>
<dbReference type="OrthoDB" id="5842010at2"/>
<dbReference type="KEGG" id="fsm:CCS41_07585"/>
<accession>A0A2U8I5E0</accession>
<dbReference type="Gene3D" id="3.30.2440.10">
    <property type="entry name" value="Secreted effector protein SifA"/>
    <property type="match status" value="1"/>
</dbReference>
<keyword evidence="2" id="KW-1185">Reference proteome</keyword>
<dbReference type="STRING" id="1878942.GCA_900128755_01577"/>
<sequence>MATSLNVNGSVFICSDTRMVRMINGDRKTAIYMGIFDRFFDLFRKESKREKIEKLYDELHQDLSDESKITTSRRYSINQLIIFSKIRDMATFDQQDKFTVSVQEEKMDFFMAGSLIYTQSISKFTGKFIRCKCLYANQTMREKEQLTTLVERHKKFAINKIKNYFNLHREKLKKIKRDNDMLGLDKDFSITKYKGFCKAHRGRTYYFHVGDKYPVLYAPPKEKEDDMSYLEGNYKQVDAMDERFVVLVPKDNNNKLVDFDRSNNESNLDLAGIKTLIPGWVVDDNVIIARNAGEDLYNYIYEITGKRKTIDVRVFREALRDLKTLHQKGIYLIDIKIENMAYNENKKIVNLIDIENRVKRGGKCNHGVTYSEYSATKDLLCYYTRYHAGEKYYDYDILRVWDEYAFLLSMIACTAKSNDLHKAVMRPDVDIEGGGYLGAMNMSNNSLFMKWIHSHVNSLFYMDIAELLKNPARLARVNPDHAYLADMLTVSS</sequence>
<dbReference type="Gene3D" id="1.10.510.10">
    <property type="entry name" value="Transferase(Phosphotransferase) domain 1"/>
    <property type="match status" value="1"/>
</dbReference>
<dbReference type="InterPro" id="IPR011009">
    <property type="entry name" value="Kinase-like_dom_sf"/>
</dbReference>
<dbReference type="Proteomes" id="UP000261875">
    <property type="component" value="Chromosome"/>
</dbReference>
<organism evidence="1 2">
    <name type="scientific">Candidatus Fukatsuia symbiotica</name>
    <dbReference type="NCBI Taxonomy" id="1878942"/>
    <lineage>
        <taxon>Bacteria</taxon>
        <taxon>Pseudomonadati</taxon>
        <taxon>Pseudomonadota</taxon>
        <taxon>Gammaproteobacteria</taxon>
        <taxon>Enterobacterales</taxon>
        <taxon>Yersiniaceae</taxon>
        <taxon>Candidatus Fukatsuia</taxon>
    </lineage>
</organism>
<dbReference type="InterPro" id="IPR022747">
    <property type="entry name" value="SopD"/>
</dbReference>
<dbReference type="EMBL" id="CP021659">
    <property type="protein sequence ID" value="AWK14367.1"/>
    <property type="molecule type" value="Genomic_DNA"/>
</dbReference>
<gene>
    <name evidence="1" type="ORF">CCS41_07585</name>
</gene>
<dbReference type="RefSeq" id="WP_119797454.1">
    <property type="nucleotide sequence ID" value="NZ_CP021659.1"/>
</dbReference>
<evidence type="ECO:0000313" key="2">
    <source>
        <dbReference type="Proteomes" id="UP000261875"/>
    </source>
</evidence>